<dbReference type="SMART" id="SM00530">
    <property type="entry name" value="HTH_XRE"/>
    <property type="match status" value="1"/>
</dbReference>
<dbReference type="Gene3D" id="1.10.260.40">
    <property type="entry name" value="lambda repressor-like DNA-binding domains"/>
    <property type="match status" value="1"/>
</dbReference>
<dbReference type="Proteomes" id="UP000010473">
    <property type="component" value="Chromosome"/>
</dbReference>
<organism evidence="2 3">
    <name type="scientific">Stanieria cyanosphaera (strain ATCC 29371 / PCC 7437)</name>
    <dbReference type="NCBI Taxonomy" id="111780"/>
    <lineage>
        <taxon>Bacteria</taxon>
        <taxon>Bacillati</taxon>
        <taxon>Cyanobacteriota</taxon>
        <taxon>Cyanophyceae</taxon>
        <taxon>Pleurocapsales</taxon>
        <taxon>Dermocarpellaceae</taxon>
        <taxon>Stanieria</taxon>
    </lineage>
</organism>
<dbReference type="InterPro" id="IPR010982">
    <property type="entry name" value="Lambda_DNA-bd_dom_sf"/>
</dbReference>
<dbReference type="Pfam" id="PF01381">
    <property type="entry name" value="HTH_3"/>
    <property type="match status" value="1"/>
</dbReference>
<dbReference type="eggNOG" id="COG1396">
    <property type="taxonomic scope" value="Bacteria"/>
</dbReference>
<dbReference type="AlphaFoldDB" id="K9XS68"/>
<proteinExistence type="predicted"/>
<evidence type="ECO:0000259" key="1">
    <source>
        <dbReference type="PROSITE" id="PS50943"/>
    </source>
</evidence>
<name>K9XS68_STAC7</name>
<dbReference type="InterPro" id="IPR001387">
    <property type="entry name" value="Cro/C1-type_HTH"/>
</dbReference>
<feature type="domain" description="HTH cro/C1-type" evidence="1">
    <location>
        <begin position="16"/>
        <end position="73"/>
    </location>
</feature>
<keyword evidence="3" id="KW-1185">Reference proteome</keyword>
<evidence type="ECO:0000313" key="3">
    <source>
        <dbReference type="Proteomes" id="UP000010473"/>
    </source>
</evidence>
<evidence type="ECO:0000313" key="2">
    <source>
        <dbReference type="EMBL" id="AFZ35378.1"/>
    </source>
</evidence>
<dbReference type="PROSITE" id="PS50943">
    <property type="entry name" value="HTH_CROC1"/>
    <property type="match status" value="1"/>
</dbReference>
<dbReference type="EMBL" id="CP003653">
    <property type="protein sequence ID" value="AFZ35378.1"/>
    <property type="molecule type" value="Genomic_DNA"/>
</dbReference>
<dbReference type="KEGG" id="scs:Sta7437_1820"/>
<dbReference type="RefSeq" id="WP_015193049.1">
    <property type="nucleotide sequence ID" value="NC_019748.1"/>
</dbReference>
<dbReference type="OrthoDB" id="5524454at2"/>
<sequence>MITVFTLQVTGLGEKIRKSREALGLSQKELGEKLGLTGGRISEWECDREGRNTIPIERLLELEAIFGCSLLDRFELVQRFVKNLSNES</sequence>
<dbReference type="GO" id="GO:0003677">
    <property type="term" value="F:DNA binding"/>
    <property type="evidence" value="ECO:0007669"/>
    <property type="project" value="InterPro"/>
</dbReference>
<gene>
    <name evidence="2" type="ordered locus">Sta7437_1820</name>
</gene>
<accession>K9XS68</accession>
<reference evidence="3" key="1">
    <citation type="journal article" date="2013" name="Proc. Natl. Acad. Sci. U.S.A.">
        <title>Improving the coverage of the cyanobacterial phylum using diversity-driven genome sequencing.</title>
        <authorList>
            <person name="Shih P.M."/>
            <person name="Wu D."/>
            <person name="Latifi A."/>
            <person name="Axen S.D."/>
            <person name="Fewer D.P."/>
            <person name="Talla E."/>
            <person name="Calteau A."/>
            <person name="Cai F."/>
            <person name="Tandeau de Marsac N."/>
            <person name="Rippka R."/>
            <person name="Herdman M."/>
            <person name="Sivonen K."/>
            <person name="Coursin T."/>
            <person name="Laurent T."/>
            <person name="Goodwin L."/>
            <person name="Nolan M."/>
            <person name="Davenport K.W."/>
            <person name="Han C.S."/>
            <person name="Rubin E.M."/>
            <person name="Eisen J.A."/>
            <person name="Woyke T."/>
            <person name="Gugger M."/>
            <person name="Kerfeld C.A."/>
        </authorList>
    </citation>
    <scope>NUCLEOTIDE SEQUENCE [LARGE SCALE GENOMIC DNA]</scope>
    <source>
        <strain evidence="3">ATCC 29371 / PCC 7437</strain>
    </source>
</reference>
<dbReference type="SUPFAM" id="SSF47413">
    <property type="entry name" value="lambda repressor-like DNA-binding domains"/>
    <property type="match status" value="1"/>
</dbReference>
<protein>
    <submittedName>
        <fullName evidence="2">Helix-turn-helix domain protein</fullName>
    </submittedName>
</protein>
<dbReference type="CDD" id="cd00093">
    <property type="entry name" value="HTH_XRE"/>
    <property type="match status" value="1"/>
</dbReference>
<dbReference type="HOGENOM" id="CLU_2467501_0_0_3"/>